<evidence type="ECO:0000313" key="2">
    <source>
        <dbReference type="Proteomes" id="UP000245048"/>
    </source>
</evidence>
<accession>A0A2U1UXI2</accession>
<dbReference type="Proteomes" id="UP000245048">
    <property type="component" value="Unassembled WGS sequence"/>
</dbReference>
<dbReference type="AlphaFoldDB" id="A0A2U1UXI2"/>
<proteinExistence type="predicted"/>
<name>A0A2U1UXI2_9PROT</name>
<dbReference type="EMBL" id="PDOA01000046">
    <property type="protein sequence ID" value="PWC26373.1"/>
    <property type="molecule type" value="Genomic_DNA"/>
</dbReference>
<sequence>MTVTSTYLYRALGGQSGLWRLDATTGETHLVADISAGELHPVSGGRAVFVASDVEHGIELWVSDGTTGGTHLLKDIFPGNLLATGGPAWGDPRYLTPLSDGRVMFMGNDKEHGYELWITDGSAGGTYMVKDILPGTEWQFVQGLTDLGDGRASFIAKNSDDQLAIWVSDGTDAGTFQVTQAESMTDITFEQVRAFGNGRALYETAAGELWITDGTEAGTRIFKAPWNSGQDQPLDLNLLQGPDGRLIVGVGGTSDGDTPRTVWVTDGTEAGTHRLFELAGLDEWVGETVNLGNGQTLLRGGVEEANSLWITDGTAGGTVRLDGHWTGLPYQSFMPVGEGKAIHVEDEPETGTTTMWLLDGTERVMLLGPSNDTPGGTELFWQELGDGRTLFTVTATGGSRSGIWITDGTAAGTERLADHGILIGHHNYGTFVPVVLPGASEAPADPVGPTEPESPATPDLPTLLAHDWAAEMPLFDKGFYLSKYSDVAAAGVDPLQHFMRFGAAEGRDPNSHFDVSFYLNQNPDVLAAGANALEHYMSAGWKEGRDASFGFDGDAYVKANPDVAEAGLDPLLHYLHHGEAEGRDAFQATPHATGLQNPLVDASFYYATYGDVAKEGVDATQHFMASGWMEGRDANAFFDTSWYLATYQDVAEAGVNPLNHYLQFGAGEHRAPSLAFDAGAYLAANADVAEAGMNSLKHYLQHGQFEGRDIFAA</sequence>
<dbReference type="OrthoDB" id="5242130at2"/>
<reference evidence="2" key="1">
    <citation type="submission" date="2017-10" db="EMBL/GenBank/DDBJ databases">
        <authorList>
            <person name="Toshchakov S.V."/>
            <person name="Goeva M.A."/>
        </authorList>
    </citation>
    <scope>NUCLEOTIDE SEQUENCE [LARGE SCALE GENOMIC DNA]</scope>
    <source>
        <strain evidence="2">JR1/69-1-13</strain>
    </source>
</reference>
<keyword evidence="2" id="KW-1185">Reference proteome</keyword>
<gene>
    <name evidence="1" type="ORF">CR165_23570</name>
</gene>
<dbReference type="SUPFAM" id="SSF69304">
    <property type="entry name" value="Tricorn protease N-terminal domain"/>
    <property type="match status" value="1"/>
</dbReference>
<evidence type="ECO:0000313" key="1">
    <source>
        <dbReference type="EMBL" id="PWC26373.1"/>
    </source>
</evidence>
<dbReference type="RefSeq" id="WP_109519353.1">
    <property type="nucleotide sequence ID" value="NZ_PDOA01000046.1"/>
</dbReference>
<comment type="caution">
    <text evidence="1">The sequence shown here is derived from an EMBL/GenBank/DDBJ whole genome shotgun (WGS) entry which is preliminary data.</text>
</comment>
<protein>
    <submittedName>
        <fullName evidence="1">Uncharacterized protein</fullName>
    </submittedName>
</protein>
<organism evidence="1 2">
    <name type="scientific">Teichococcus aestuarii</name>
    <dbReference type="NCBI Taxonomy" id="568898"/>
    <lineage>
        <taxon>Bacteria</taxon>
        <taxon>Pseudomonadati</taxon>
        <taxon>Pseudomonadota</taxon>
        <taxon>Alphaproteobacteria</taxon>
        <taxon>Acetobacterales</taxon>
        <taxon>Roseomonadaceae</taxon>
        <taxon>Roseomonas</taxon>
    </lineage>
</organism>